<gene>
    <name evidence="1" type="ORF">EDB92DRAFT_222750</name>
</gene>
<dbReference type="EMBL" id="JAKELL010000127">
    <property type="protein sequence ID" value="KAH8980888.1"/>
    <property type="molecule type" value="Genomic_DNA"/>
</dbReference>
<evidence type="ECO:0000313" key="1">
    <source>
        <dbReference type="EMBL" id="KAH8980888.1"/>
    </source>
</evidence>
<protein>
    <submittedName>
        <fullName evidence="1">Uncharacterized protein</fullName>
    </submittedName>
</protein>
<proteinExistence type="predicted"/>
<comment type="caution">
    <text evidence="1">The sequence shown here is derived from an EMBL/GenBank/DDBJ whole genome shotgun (WGS) entry which is preliminary data.</text>
</comment>
<dbReference type="Proteomes" id="UP001201163">
    <property type="component" value="Unassembled WGS sequence"/>
</dbReference>
<name>A0AAD4LC37_9AGAM</name>
<reference evidence="1" key="1">
    <citation type="submission" date="2022-01" db="EMBL/GenBank/DDBJ databases">
        <title>Comparative genomics reveals a dynamic genome evolution in the ectomycorrhizal milk-cap (Lactarius) mushrooms.</title>
        <authorList>
            <consortium name="DOE Joint Genome Institute"/>
            <person name="Lebreton A."/>
            <person name="Tang N."/>
            <person name="Kuo A."/>
            <person name="LaButti K."/>
            <person name="Drula E."/>
            <person name="Barry K."/>
            <person name="Clum A."/>
            <person name="Lipzen A."/>
            <person name="Mousain D."/>
            <person name="Ng V."/>
            <person name="Wang R."/>
            <person name="Wang X."/>
            <person name="Dai Y."/>
            <person name="Henrissat B."/>
            <person name="Grigoriev I.V."/>
            <person name="Guerin-Laguette A."/>
            <person name="Yu F."/>
            <person name="Martin F.M."/>
        </authorList>
    </citation>
    <scope>NUCLEOTIDE SEQUENCE</scope>
    <source>
        <strain evidence="1">QP</strain>
    </source>
</reference>
<organism evidence="1 2">
    <name type="scientific">Lactarius akahatsu</name>
    <dbReference type="NCBI Taxonomy" id="416441"/>
    <lineage>
        <taxon>Eukaryota</taxon>
        <taxon>Fungi</taxon>
        <taxon>Dikarya</taxon>
        <taxon>Basidiomycota</taxon>
        <taxon>Agaricomycotina</taxon>
        <taxon>Agaricomycetes</taxon>
        <taxon>Russulales</taxon>
        <taxon>Russulaceae</taxon>
        <taxon>Lactarius</taxon>
    </lineage>
</organism>
<keyword evidence="2" id="KW-1185">Reference proteome</keyword>
<sequence length="212" mass="23912">MLARLEELLRARIDFGFSQTRRQKKRAHSVGGRPESIEKFENAPFRLLSTAYAPKLISLEARPMPTRTEWEPPLEDTGYEAELRRQRALSAAVDVPSLMRSAQGYNPQRTGKVVCANSDALPSSLTLFLAEFPGKGHWPSRTRHDRDLRPSPHEVIIKGDGLPVISLKLQPEGNEQPTVRVGRECTRRKSRYCTPQTQPHVVGMLVDPSQHT</sequence>
<dbReference type="AlphaFoldDB" id="A0AAD4LC37"/>
<evidence type="ECO:0000313" key="2">
    <source>
        <dbReference type="Proteomes" id="UP001201163"/>
    </source>
</evidence>
<accession>A0AAD4LC37</accession>